<protein>
    <submittedName>
        <fullName evidence="2">Uncharacterized protein</fullName>
    </submittedName>
</protein>
<reference evidence="2 3" key="1">
    <citation type="submission" date="2023-08" db="EMBL/GenBank/DDBJ databases">
        <title>Black Yeasts Isolated from many extreme environments.</title>
        <authorList>
            <person name="Coleine C."/>
            <person name="Stajich J.E."/>
            <person name="Selbmann L."/>
        </authorList>
    </citation>
    <scope>NUCLEOTIDE SEQUENCE [LARGE SCALE GENOMIC DNA]</scope>
    <source>
        <strain evidence="2 3">CCFEE 6328</strain>
    </source>
</reference>
<feature type="compositionally biased region" description="Polar residues" evidence="1">
    <location>
        <begin position="1"/>
        <end position="17"/>
    </location>
</feature>
<dbReference type="Proteomes" id="UP001345691">
    <property type="component" value="Unassembled WGS sequence"/>
</dbReference>
<name>A0ABR0JI99_9EURO</name>
<sequence>MSNTVQDTSDYESSSDGQLYEPLQPSVMMPDERDAVTMDQLEGLHSDEGVEEIDAKIEREGMNARYDSTNGLLRSTWIGLKHDLTAQGHRRMFTSVLARPYTQAFGKRRES</sequence>
<evidence type="ECO:0000256" key="1">
    <source>
        <dbReference type="SAM" id="MobiDB-lite"/>
    </source>
</evidence>
<evidence type="ECO:0000313" key="3">
    <source>
        <dbReference type="Proteomes" id="UP001345691"/>
    </source>
</evidence>
<accession>A0ABR0JI99</accession>
<organism evidence="2 3">
    <name type="scientific">Exophiala sideris</name>
    <dbReference type="NCBI Taxonomy" id="1016849"/>
    <lineage>
        <taxon>Eukaryota</taxon>
        <taxon>Fungi</taxon>
        <taxon>Dikarya</taxon>
        <taxon>Ascomycota</taxon>
        <taxon>Pezizomycotina</taxon>
        <taxon>Eurotiomycetes</taxon>
        <taxon>Chaetothyriomycetidae</taxon>
        <taxon>Chaetothyriales</taxon>
        <taxon>Herpotrichiellaceae</taxon>
        <taxon>Exophiala</taxon>
    </lineage>
</organism>
<comment type="caution">
    <text evidence="2">The sequence shown here is derived from an EMBL/GenBank/DDBJ whole genome shotgun (WGS) entry which is preliminary data.</text>
</comment>
<gene>
    <name evidence="2" type="ORF">LTR69_003243</name>
</gene>
<dbReference type="EMBL" id="JAVRRF010000005">
    <property type="protein sequence ID" value="KAK5065694.1"/>
    <property type="molecule type" value="Genomic_DNA"/>
</dbReference>
<evidence type="ECO:0000313" key="2">
    <source>
        <dbReference type="EMBL" id="KAK5065694.1"/>
    </source>
</evidence>
<keyword evidence="3" id="KW-1185">Reference proteome</keyword>
<proteinExistence type="predicted"/>
<feature type="region of interest" description="Disordered" evidence="1">
    <location>
        <begin position="1"/>
        <end position="28"/>
    </location>
</feature>